<name>A0A024TRS1_9STRA</name>
<feature type="non-terminal residue" evidence="1">
    <location>
        <position position="1"/>
    </location>
</feature>
<dbReference type="EMBL" id="KI913975">
    <property type="protein sequence ID" value="ETV96723.1"/>
    <property type="molecule type" value="Genomic_DNA"/>
</dbReference>
<dbReference type="GeneID" id="20087090"/>
<gene>
    <name evidence="1" type="ORF">H310_10040</name>
</gene>
<reference evidence="1" key="1">
    <citation type="submission" date="2013-12" db="EMBL/GenBank/DDBJ databases">
        <title>The Genome Sequence of Aphanomyces invadans NJM9701.</title>
        <authorList>
            <consortium name="The Broad Institute Genomics Platform"/>
            <person name="Russ C."/>
            <person name="Tyler B."/>
            <person name="van West P."/>
            <person name="Dieguez-Uribeondo J."/>
            <person name="Young S.K."/>
            <person name="Zeng Q."/>
            <person name="Gargeya S."/>
            <person name="Fitzgerald M."/>
            <person name="Abouelleil A."/>
            <person name="Alvarado L."/>
            <person name="Chapman S.B."/>
            <person name="Gainer-Dewar J."/>
            <person name="Goldberg J."/>
            <person name="Griggs A."/>
            <person name="Gujja S."/>
            <person name="Hansen M."/>
            <person name="Howarth C."/>
            <person name="Imamovic A."/>
            <person name="Ireland A."/>
            <person name="Larimer J."/>
            <person name="McCowan C."/>
            <person name="Murphy C."/>
            <person name="Pearson M."/>
            <person name="Poon T.W."/>
            <person name="Priest M."/>
            <person name="Roberts A."/>
            <person name="Saif S."/>
            <person name="Shea T."/>
            <person name="Sykes S."/>
            <person name="Wortman J."/>
            <person name="Nusbaum C."/>
            <person name="Birren B."/>
        </authorList>
    </citation>
    <scope>NUCLEOTIDE SEQUENCE [LARGE SCALE GENOMIC DNA]</scope>
    <source>
        <strain evidence="1">NJM9701</strain>
    </source>
</reference>
<dbReference type="AlphaFoldDB" id="A0A024TRS1"/>
<proteinExistence type="predicted"/>
<protein>
    <submittedName>
        <fullName evidence="1">Uncharacterized protein</fullName>
    </submittedName>
</protein>
<dbReference type="OrthoDB" id="93980at2759"/>
<accession>A0A024TRS1</accession>
<sequence>DSFSGHFTAGVAAYAESINVELIKVPPSLVSQQMCCG</sequence>
<evidence type="ECO:0000313" key="1">
    <source>
        <dbReference type="EMBL" id="ETV96723.1"/>
    </source>
</evidence>
<organism evidence="1">
    <name type="scientific">Aphanomyces invadans</name>
    <dbReference type="NCBI Taxonomy" id="157072"/>
    <lineage>
        <taxon>Eukaryota</taxon>
        <taxon>Sar</taxon>
        <taxon>Stramenopiles</taxon>
        <taxon>Oomycota</taxon>
        <taxon>Saprolegniomycetes</taxon>
        <taxon>Saprolegniales</taxon>
        <taxon>Verrucalvaceae</taxon>
        <taxon>Aphanomyces</taxon>
    </lineage>
</organism>
<dbReference type="VEuPathDB" id="FungiDB:H310_10040"/>
<dbReference type="RefSeq" id="XP_008874500.1">
    <property type="nucleotide sequence ID" value="XM_008876278.1"/>
</dbReference>